<keyword evidence="3" id="KW-0175">Coiled coil</keyword>
<reference evidence="4" key="1">
    <citation type="submission" date="2018-05" db="EMBL/GenBank/DDBJ databases">
        <authorList>
            <person name="Lanie J.A."/>
            <person name="Ng W.-L."/>
            <person name="Kazmierczak K.M."/>
            <person name="Andrzejewski T.M."/>
            <person name="Davidsen T.M."/>
            <person name="Wayne K.J."/>
            <person name="Tettelin H."/>
            <person name="Glass J.I."/>
            <person name="Rusch D."/>
            <person name="Podicherti R."/>
            <person name="Tsui H.-C.T."/>
            <person name="Winkler M.E."/>
        </authorList>
    </citation>
    <scope>NUCLEOTIDE SEQUENCE</scope>
</reference>
<evidence type="ECO:0000256" key="1">
    <source>
        <dbReference type="ARBA" id="ARBA00009091"/>
    </source>
</evidence>
<keyword evidence="2" id="KW-0732">Signal</keyword>
<dbReference type="GO" id="GO:0051082">
    <property type="term" value="F:unfolded protein binding"/>
    <property type="evidence" value="ECO:0007669"/>
    <property type="project" value="InterPro"/>
</dbReference>
<dbReference type="GO" id="GO:0005829">
    <property type="term" value="C:cytosol"/>
    <property type="evidence" value="ECO:0007669"/>
    <property type="project" value="TreeGrafter"/>
</dbReference>
<comment type="similarity">
    <text evidence="1">Belongs to the Skp family.</text>
</comment>
<evidence type="ECO:0000256" key="2">
    <source>
        <dbReference type="ARBA" id="ARBA00022729"/>
    </source>
</evidence>
<evidence type="ECO:0000256" key="3">
    <source>
        <dbReference type="SAM" id="Coils"/>
    </source>
</evidence>
<dbReference type="Pfam" id="PF03938">
    <property type="entry name" value="OmpH"/>
    <property type="match status" value="1"/>
</dbReference>
<proteinExistence type="inferred from homology"/>
<gene>
    <name evidence="4" type="ORF">METZ01_LOCUS34365</name>
</gene>
<name>A0A381QQ92_9ZZZZ</name>
<evidence type="ECO:0000313" key="4">
    <source>
        <dbReference type="EMBL" id="SUZ81511.1"/>
    </source>
</evidence>
<dbReference type="Gene3D" id="3.30.910.20">
    <property type="entry name" value="Skp domain"/>
    <property type="match status" value="1"/>
</dbReference>
<protein>
    <recommendedName>
        <fullName evidence="5">Outer membrane chaperone Skp (OmpH)</fullName>
    </recommendedName>
</protein>
<dbReference type="EMBL" id="UINC01001471">
    <property type="protein sequence ID" value="SUZ81511.1"/>
    <property type="molecule type" value="Genomic_DNA"/>
</dbReference>
<dbReference type="AlphaFoldDB" id="A0A381QQ92"/>
<dbReference type="PANTHER" id="PTHR35089:SF1">
    <property type="entry name" value="CHAPERONE PROTEIN SKP"/>
    <property type="match status" value="1"/>
</dbReference>
<sequence>MKKLLIIITIMFLTNHSFSQELKIGYTNVEYILSFLPETKQVQAEVQAYGTQLQNQLQSKITDFQSKADVFQKSAATLTDIIRADKQEELQNLQASIQKFQTEAQTSIQKKEQDLFKPLFEKISNAINTVSEKNNYSHVFSAGVPGVDVLLYARPSDDISLLVFEELGIDPPPTQE</sequence>
<dbReference type="SUPFAM" id="SSF111384">
    <property type="entry name" value="OmpH-like"/>
    <property type="match status" value="1"/>
</dbReference>
<evidence type="ECO:0008006" key="5">
    <source>
        <dbReference type="Google" id="ProtNLM"/>
    </source>
</evidence>
<accession>A0A381QQ92</accession>
<organism evidence="4">
    <name type="scientific">marine metagenome</name>
    <dbReference type="NCBI Taxonomy" id="408172"/>
    <lineage>
        <taxon>unclassified sequences</taxon>
        <taxon>metagenomes</taxon>
        <taxon>ecological metagenomes</taxon>
    </lineage>
</organism>
<dbReference type="InterPro" id="IPR024930">
    <property type="entry name" value="Skp_dom_sf"/>
</dbReference>
<dbReference type="InterPro" id="IPR005632">
    <property type="entry name" value="Chaperone_Skp"/>
</dbReference>
<feature type="coiled-coil region" evidence="3">
    <location>
        <begin position="83"/>
        <end position="110"/>
    </location>
</feature>
<dbReference type="PANTHER" id="PTHR35089">
    <property type="entry name" value="CHAPERONE PROTEIN SKP"/>
    <property type="match status" value="1"/>
</dbReference>
<dbReference type="SMART" id="SM00935">
    <property type="entry name" value="OmpH"/>
    <property type="match status" value="1"/>
</dbReference>
<dbReference type="GO" id="GO:0050821">
    <property type="term" value="P:protein stabilization"/>
    <property type="evidence" value="ECO:0007669"/>
    <property type="project" value="TreeGrafter"/>
</dbReference>